<dbReference type="KEGG" id="cnan:A2G96_15825"/>
<dbReference type="Proteomes" id="UP000075238">
    <property type="component" value="Chromosome 1"/>
</dbReference>
<dbReference type="AlphaFoldDB" id="A0A142JLY0"/>
<proteinExistence type="predicted"/>
<evidence type="ECO:0000313" key="1">
    <source>
        <dbReference type="EMBL" id="AMR79092.1"/>
    </source>
</evidence>
<accession>A0A142JLY0</accession>
<sequence length="200" mass="21644">MAPAPASPPPTPPAARARPLLRRGVTALLLAVTLAVLPAMLPPAVTAQPAPQRADLVARVVISLLGYARWPVERDPVRLCVDHASRYAARLREGGTLANGRTVQTRQVDVLADMLHPACDALYVGTMNEPRRKRLSAELTGRPVLVIAEEDFECEVGSMFCLNIRDNQVSFRVNLDTLARSGVHMHPGVLQLGRRKGAPS</sequence>
<dbReference type="OrthoDB" id="7355447at2"/>
<dbReference type="EMBL" id="CP014844">
    <property type="protein sequence ID" value="AMR79092.1"/>
    <property type="molecule type" value="Genomic_DNA"/>
</dbReference>
<organism evidence="1 2">
    <name type="scientific">Cupriavidus nantongensis</name>
    <dbReference type="NCBI Taxonomy" id="1796606"/>
    <lineage>
        <taxon>Bacteria</taxon>
        <taxon>Pseudomonadati</taxon>
        <taxon>Pseudomonadota</taxon>
        <taxon>Betaproteobacteria</taxon>
        <taxon>Burkholderiales</taxon>
        <taxon>Burkholderiaceae</taxon>
        <taxon>Cupriavidus</taxon>
    </lineage>
</organism>
<dbReference type="STRING" id="1796606.A2G96_15825"/>
<dbReference type="InterPro" id="IPR025293">
    <property type="entry name" value="YfiR/HmsC-like"/>
</dbReference>
<name>A0A142JLY0_9BURK</name>
<keyword evidence="2" id="KW-1185">Reference proteome</keyword>
<protein>
    <recommendedName>
        <fullName evidence="3">DUF4154 domain-containing protein</fullName>
    </recommendedName>
</protein>
<reference evidence="1 2" key="1">
    <citation type="submission" date="2016-03" db="EMBL/GenBank/DDBJ databases">
        <title>Complete genome sequence of a novel chlorpyrifos degrading bacterium, Cupriavidus nantongensis sp. X1.</title>
        <authorList>
            <person name="Fang L."/>
        </authorList>
    </citation>
    <scope>NUCLEOTIDE SEQUENCE [LARGE SCALE GENOMIC DNA]</scope>
    <source>
        <strain evidence="1 2">X1</strain>
    </source>
</reference>
<dbReference type="RefSeq" id="WP_062800791.1">
    <property type="nucleotide sequence ID" value="NZ_CP014844.1"/>
</dbReference>
<evidence type="ECO:0008006" key="3">
    <source>
        <dbReference type="Google" id="ProtNLM"/>
    </source>
</evidence>
<dbReference type="Pfam" id="PF13689">
    <property type="entry name" value="DUF4154"/>
    <property type="match status" value="1"/>
</dbReference>
<gene>
    <name evidence="1" type="ORF">A2G96_15825</name>
</gene>
<evidence type="ECO:0000313" key="2">
    <source>
        <dbReference type="Proteomes" id="UP000075238"/>
    </source>
</evidence>